<accession>A0ABW1C6E9</accession>
<protein>
    <submittedName>
        <fullName evidence="4">S8 family serine peptidase</fullName>
    </submittedName>
</protein>
<evidence type="ECO:0000256" key="1">
    <source>
        <dbReference type="PROSITE-ProRule" id="PRU01240"/>
    </source>
</evidence>
<dbReference type="InterPro" id="IPR000209">
    <property type="entry name" value="Peptidase_S8/S53_dom"/>
</dbReference>
<evidence type="ECO:0000313" key="4">
    <source>
        <dbReference type="EMBL" id="MFC5820952.1"/>
    </source>
</evidence>
<organism evidence="4 5">
    <name type="scientific">Nonomuraea harbinensis</name>
    <dbReference type="NCBI Taxonomy" id="1286938"/>
    <lineage>
        <taxon>Bacteria</taxon>
        <taxon>Bacillati</taxon>
        <taxon>Actinomycetota</taxon>
        <taxon>Actinomycetes</taxon>
        <taxon>Streptosporangiales</taxon>
        <taxon>Streptosporangiaceae</taxon>
        <taxon>Nonomuraea</taxon>
    </lineage>
</organism>
<dbReference type="Proteomes" id="UP001596096">
    <property type="component" value="Unassembled WGS sequence"/>
</dbReference>
<reference evidence="5" key="1">
    <citation type="journal article" date="2019" name="Int. J. Syst. Evol. Microbiol.">
        <title>The Global Catalogue of Microorganisms (GCM) 10K type strain sequencing project: providing services to taxonomists for standard genome sequencing and annotation.</title>
        <authorList>
            <consortium name="The Broad Institute Genomics Platform"/>
            <consortium name="The Broad Institute Genome Sequencing Center for Infectious Disease"/>
            <person name="Wu L."/>
            <person name="Ma J."/>
        </authorList>
    </citation>
    <scope>NUCLEOTIDE SEQUENCE [LARGE SCALE GENOMIC DNA]</scope>
    <source>
        <strain evidence="5">CGMCC 4.7106</strain>
    </source>
</reference>
<sequence>MMSGWASSPPWWRLSLTGRLFQGGGAGPYEQGRHGGRADFGYDPDHPDLKGVVTQARDFTGGTEARDNVGHGTHVASIVAGAGEGSVR</sequence>
<gene>
    <name evidence="4" type="ORF">ACFPUY_38140</name>
</gene>
<feature type="region of interest" description="Disordered" evidence="2">
    <location>
        <begin position="23"/>
        <end position="47"/>
    </location>
</feature>
<dbReference type="Gene3D" id="3.40.50.200">
    <property type="entry name" value="Peptidase S8/S53 domain"/>
    <property type="match status" value="1"/>
</dbReference>
<dbReference type="Pfam" id="PF00082">
    <property type="entry name" value="Peptidase_S8"/>
    <property type="match status" value="1"/>
</dbReference>
<comment type="similarity">
    <text evidence="1">Belongs to the peptidase S8 family.</text>
</comment>
<dbReference type="InterPro" id="IPR022398">
    <property type="entry name" value="Peptidase_S8_His-AS"/>
</dbReference>
<evidence type="ECO:0000313" key="5">
    <source>
        <dbReference type="Proteomes" id="UP001596096"/>
    </source>
</evidence>
<evidence type="ECO:0000259" key="3">
    <source>
        <dbReference type="Pfam" id="PF00082"/>
    </source>
</evidence>
<keyword evidence="5" id="KW-1185">Reference proteome</keyword>
<comment type="caution">
    <text evidence="4">The sequence shown here is derived from an EMBL/GenBank/DDBJ whole genome shotgun (WGS) entry which is preliminary data.</text>
</comment>
<dbReference type="PROSITE" id="PS00137">
    <property type="entry name" value="SUBTILASE_HIS"/>
    <property type="match status" value="1"/>
</dbReference>
<proteinExistence type="inferred from homology"/>
<dbReference type="SUPFAM" id="SSF52743">
    <property type="entry name" value="Subtilisin-like"/>
    <property type="match status" value="1"/>
</dbReference>
<evidence type="ECO:0000256" key="2">
    <source>
        <dbReference type="SAM" id="MobiDB-lite"/>
    </source>
</evidence>
<dbReference type="RefSeq" id="WP_378524981.1">
    <property type="nucleotide sequence ID" value="NZ_JBHSNW010000029.1"/>
</dbReference>
<dbReference type="InterPro" id="IPR036852">
    <property type="entry name" value="Peptidase_S8/S53_dom_sf"/>
</dbReference>
<comment type="caution">
    <text evidence="1">Lacks conserved residue(s) required for the propagation of feature annotation.</text>
</comment>
<dbReference type="EMBL" id="JBHSNW010000029">
    <property type="protein sequence ID" value="MFC5820952.1"/>
    <property type="molecule type" value="Genomic_DNA"/>
</dbReference>
<name>A0ABW1C6E9_9ACTN</name>
<feature type="domain" description="Peptidase S8/S53" evidence="3">
    <location>
        <begin position="39"/>
        <end position="84"/>
    </location>
</feature>
<dbReference type="PROSITE" id="PS51892">
    <property type="entry name" value="SUBTILASE"/>
    <property type="match status" value="1"/>
</dbReference>